<dbReference type="Proteomes" id="UP001157910">
    <property type="component" value="Unassembled WGS sequence"/>
</dbReference>
<sequence length="438" mass="48181">MRPALCGWLYLPSEPRLIQAEQNLEGAASCARLPTLDLIRGVAVLGILAINIAGFAGPMVGTLRPSVAPFEGTSPELLDKVAWSFGFLLFEGKMRALFTLLFGAGLVLFSQRADAAGRDGDSLQLRRLGWLLIFGMAHYLLLWWGDILFLYAACGIVALTMRSIGDRPLLWMALALYCGYHAWGFVSAIPTLQAEEAARTASASPAQARLLASHVEPIRAWAALELREAQFGFLELVGTKLIERPFWQVQMVASSYAETLPLILIGMVLFRRGFFDGRLPRARLRALAWGCTLAALLLTGLYLAWAWPRGFPLMAMQAAIAWGMALPHLLGGIGYAAVLVLATPALARSGLGRTLAAAGRMAFSNYILTSLVMTTLFYGWGLGLHGRVSPAEQWLFVAGGWALMLVWSSLWLRHFRRGPLEWLWRSLVERRPLNNRTG</sequence>
<dbReference type="PANTHER" id="PTHR30590:SF2">
    <property type="entry name" value="INNER MEMBRANE PROTEIN"/>
    <property type="match status" value="1"/>
</dbReference>
<feature type="transmembrane region" description="Helical" evidence="1">
    <location>
        <begin position="286"/>
        <end position="307"/>
    </location>
</feature>
<keyword evidence="1" id="KW-1133">Transmembrane helix</keyword>
<feature type="domain" description="DUF418" evidence="2">
    <location>
        <begin position="269"/>
        <end position="429"/>
    </location>
</feature>
<protein>
    <recommendedName>
        <fullName evidence="2">DUF418 domain-containing protein</fullName>
    </recommendedName>
</protein>
<feature type="transmembrane region" description="Helical" evidence="1">
    <location>
        <begin position="394"/>
        <end position="412"/>
    </location>
</feature>
<dbReference type="Pfam" id="PF04235">
    <property type="entry name" value="DUF418"/>
    <property type="match status" value="1"/>
</dbReference>
<feature type="transmembrane region" description="Helical" evidence="1">
    <location>
        <begin position="169"/>
        <end position="189"/>
    </location>
</feature>
<evidence type="ECO:0000313" key="4">
    <source>
        <dbReference type="Proteomes" id="UP001157910"/>
    </source>
</evidence>
<dbReference type="RefSeq" id="WP_283404878.1">
    <property type="nucleotide sequence ID" value="NZ_FXUI01000001.1"/>
</dbReference>
<evidence type="ECO:0000313" key="3">
    <source>
        <dbReference type="EMBL" id="SMP52199.1"/>
    </source>
</evidence>
<reference evidence="3 4" key="1">
    <citation type="submission" date="2017-05" db="EMBL/GenBank/DDBJ databases">
        <authorList>
            <person name="Varghese N."/>
            <person name="Submissions S."/>
        </authorList>
    </citation>
    <scope>NUCLEOTIDE SEQUENCE [LARGE SCALE GENOMIC DNA]</scope>
    <source>
        <strain evidence="3 4">SM16</strain>
    </source>
</reference>
<evidence type="ECO:0000259" key="2">
    <source>
        <dbReference type="Pfam" id="PF04235"/>
    </source>
</evidence>
<proteinExistence type="predicted"/>
<feature type="transmembrane region" description="Helical" evidence="1">
    <location>
        <begin position="363"/>
        <end position="382"/>
    </location>
</feature>
<name>A0ABY1Q229_9SPHN</name>
<dbReference type="EMBL" id="FXUI01000001">
    <property type="protein sequence ID" value="SMP52199.1"/>
    <property type="molecule type" value="Genomic_DNA"/>
</dbReference>
<dbReference type="InterPro" id="IPR007349">
    <property type="entry name" value="DUF418"/>
</dbReference>
<comment type="caution">
    <text evidence="3">The sequence shown here is derived from an EMBL/GenBank/DDBJ whole genome shotgun (WGS) entry which is preliminary data.</text>
</comment>
<organism evidence="3 4">
    <name type="scientific">Novosphingobium panipatense</name>
    <dbReference type="NCBI Taxonomy" id="428991"/>
    <lineage>
        <taxon>Bacteria</taxon>
        <taxon>Pseudomonadati</taxon>
        <taxon>Pseudomonadota</taxon>
        <taxon>Alphaproteobacteria</taxon>
        <taxon>Sphingomonadales</taxon>
        <taxon>Sphingomonadaceae</taxon>
        <taxon>Novosphingobium</taxon>
    </lineage>
</organism>
<accession>A0ABY1Q229</accession>
<feature type="transmembrane region" description="Helical" evidence="1">
    <location>
        <begin position="129"/>
        <end position="157"/>
    </location>
</feature>
<feature type="transmembrane region" description="Helical" evidence="1">
    <location>
        <begin position="39"/>
        <end position="60"/>
    </location>
</feature>
<keyword evidence="1" id="KW-0472">Membrane</keyword>
<evidence type="ECO:0000256" key="1">
    <source>
        <dbReference type="SAM" id="Phobius"/>
    </source>
</evidence>
<dbReference type="InterPro" id="IPR052529">
    <property type="entry name" value="Bact_Transport_Assoc"/>
</dbReference>
<keyword evidence="1" id="KW-0812">Transmembrane</keyword>
<keyword evidence="4" id="KW-1185">Reference proteome</keyword>
<feature type="transmembrane region" description="Helical" evidence="1">
    <location>
        <begin position="319"/>
        <end position="342"/>
    </location>
</feature>
<dbReference type="PANTHER" id="PTHR30590">
    <property type="entry name" value="INNER MEMBRANE PROTEIN"/>
    <property type="match status" value="1"/>
</dbReference>
<feature type="transmembrane region" description="Helical" evidence="1">
    <location>
        <begin position="81"/>
        <end position="109"/>
    </location>
</feature>
<gene>
    <name evidence="3" type="ORF">SAMN06296065_101248</name>
</gene>